<feature type="domain" description="Reverse transcriptase RNase H-like" evidence="7">
    <location>
        <begin position="11"/>
        <end position="99"/>
    </location>
</feature>
<dbReference type="CDD" id="cd09274">
    <property type="entry name" value="RNase_HI_RT_Ty3"/>
    <property type="match status" value="1"/>
</dbReference>
<evidence type="ECO:0000256" key="6">
    <source>
        <dbReference type="ARBA" id="ARBA00022918"/>
    </source>
</evidence>
<evidence type="ECO:0000259" key="7">
    <source>
        <dbReference type="Pfam" id="PF17917"/>
    </source>
</evidence>
<protein>
    <recommendedName>
        <fullName evidence="7">Reverse transcriptase RNase H-like domain-containing protein</fullName>
    </recommendedName>
</protein>
<keyword evidence="4" id="KW-0255">Endonuclease</keyword>
<comment type="caution">
    <text evidence="8">The sequence shown here is derived from an EMBL/GenBank/DDBJ whole genome shotgun (WGS) entry which is preliminary data.</text>
</comment>
<dbReference type="AlphaFoldDB" id="A0A101M177"/>
<dbReference type="SUPFAM" id="SSF56672">
    <property type="entry name" value="DNA/RNA polymerases"/>
    <property type="match status" value="1"/>
</dbReference>
<organism evidence="8">
    <name type="scientific">Picea glauca</name>
    <name type="common">White spruce</name>
    <name type="synonym">Pinus glauca</name>
    <dbReference type="NCBI Taxonomy" id="3330"/>
    <lineage>
        <taxon>Eukaryota</taxon>
        <taxon>Viridiplantae</taxon>
        <taxon>Streptophyta</taxon>
        <taxon>Embryophyta</taxon>
        <taxon>Tracheophyta</taxon>
        <taxon>Spermatophyta</taxon>
        <taxon>Pinopsida</taxon>
        <taxon>Pinidae</taxon>
        <taxon>Conifers I</taxon>
        <taxon>Pinales</taxon>
        <taxon>Pinaceae</taxon>
        <taxon>Picea</taxon>
    </lineage>
</organism>
<evidence type="ECO:0000256" key="4">
    <source>
        <dbReference type="ARBA" id="ARBA00022759"/>
    </source>
</evidence>
<dbReference type="InterPro" id="IPR043502">
    <property type="entry name" value="DNA/RNA_pol_sf"/>
</dbReference>
<evidence type="ECO:0000313" key="8">
    <source>
        <dbReference type="EMBL" id="KUM49047.1"/>
    </source>
</evidence>
<dbReference type="Pfam" id="PF17917">
    <property type="entry name" value="RT_RNaseH"/>
    <property type="match status" value="1"/>
</dbReference>
<dbReference type="Gene3D" id="3.10.20.370">
    <property type="match status" value="1"/>
</dbReference>
<evidence type="ECO:0000256" key="5">
    <source>
        <dbReference type="ARBA" id="ARBA00022801"/>
    </source>
</evidence>
<keyword evidence="8" id="KW-0496">Mitochondrion</keyword>
<keyword evidence="1" id="KW-0808">Transferase</keyword>
<dbReference type="EMBL" id="LKAM01000004">
    <property type="protein sequence ID" value="KUM49047.1"/>
    <property type="molecule type" value="Genomic_DNA"/>
</dbReference>
<keyword evidence="2" id="KW-0548">Nucleotidyltransferase</keyword>
<evidence type="ECO:0000256" key="3">
    <source>
        <dbReference type="ARBA" id="ARBA00022722"/>
    </source>
</evidence>
<proteinExistence type="predicted"/>
<keyword evidence="6" id="KW-0695">RNA-directed DNA polymerase</keyword>
<gene>
    <name evidence="8" type="ORF">ABT39_MTgene4384</name>
</gene>
<dbReference type="InterPro" id="IPR041373">
    <property type="entry name" value="RT_RNaseH"/>
</dbReference>
<name>A0A101M177_PICGL</name>
<dbReference type="PANTHER" id="PTHR37984">
    <property type="entry name" value="PROTEIN CBG26694"/>
    <property type="match status" value="1"/>
</dbReference>
<dbReference type="GO" id="GO:0016787">
    <property type="term" value="F:hydrolase activity"/>
    <property type="evidence" value="ECO:0007669"/>
    <property type="project" value="UniProtKB-KW"/>
</dbReference>
<dbReference type="InterPro" id="IPR050951">
    <property type="entry name" value="Retrovirus_Pol_polyprotein"/>
</dbReference>
<keyword evidence="3" id="KW-0540">Nuclease</keyword>
<dbReference type="GO" id="GO:0004519">
    <property type="term" value="F:endonuclease activity"/>
    <property type="evidence" value="ECO:0007669"/>
    <property type="project" value="UniProtKB-KW"/>
</dbReference>
<reference evidence="8" key="1">
    <citation type="journal article" date="2015" name="Genome Biol. Evol.">
        <title>Organellar Genomes of White Spruce (Picea glauca): Assembly and Annotation.</title>
        <authorList>
            <person name="Jackman S.D."/>
            <person name="Warren R.L."/>
            <person name="Gibb E.A."/>
            <person name="Vandervalk B.P."/>
            <person name="Mohamadi H."/>
            <person name="Chu J."/>
            <person name="Raymond A."/>
            <person name="Pleasance S."/>
            <person name="Coope R."/>
            <person name="Wildung M.R."/>
            <person name="Ritland C.E."/>
            <person name="Bousquet J."/>
            <person name="Jones S.J."/>
            <person name="Bohlmann J."/>
            <person name="Birol I."/>
        </authorList>
    </citation>
    <scope>NUCLEOTIDE SEQUENCE [LARGE SCALE GENOMIC DNA]</scope>
    <source>
        <tissue evidence="8">Flushing bud</tissue>
    </source>
</reference>
<evidence type="ECO:0000256" key="1">
    <source>
        <dbReference type="ARBA" id="ARBA00022679"/>
    </source>
</evidence>
<dbReference type="PANTHER" id="PTHR37984:SF5">
    <property type="entry name" value="PROTEIN NYNRIN-LIKE"/>
    <property type="match status" value="1"/>
</dbReference>
<keyword evidence="5" id="KW-0378">Hydrolase</keyword>
<sequence length="99" mass="11538">MSTCPVLALPDFTQPFVLECDASGTGIGAVLMQNRHPIAFESRKLREPERLYCIYDKEMLPIMHALAKFRQYLVGGRFVVRTDHNSFRYFLEQKDLNER</sequence>
<accession>A0A101M177</accession>
<dbReference type="GO" id="GO:0003964">
    <property type="term" value="F:RNA-directed DNA polymerase activity"/>
    <property type="evidence" value="ECO:0007669"/>
    <property type="project" value="UniProtKB-KW"/>
</dbReference>
<geneLocation type="mitochondrion" evidence="8"/>
<dbReference type="FunFam" id="3.10.20.370:FF:000001">
    <property type="entry name" value="Retrovirus-related Pol polyprotein from transposon 17.6-like protein"/>
    <property type="match status" value="1"/>
</dbReference>
<evidence type="ECO:0000256" key="2">
    <source>
        <dbReference type="ARBA" id="ARBA00022695"/>
    </source>
</evidence>